<dbReference type="Proteomes" id="UP001595868">
    <property type="component" value="Unassembled WGS sequence"/>
</dbReference>
<feature type="region of interest" description="Disordered" evidence="1">
    <location>
        <begin position="106"/>
        <end position="131"/>
    </location>
</feature>
<proteinExistence type="predicted"/>
<protein>
    <submittedName>
        <fullName evidence="3">SCP2 sterol-binding domain-containing protein</fullName>
    </submittedName>
</protein>
<dbReference type="PANTHER" id="PTHR10094">
    <property type="entry name" value="STEROL CARRIER PROTEIN 2 SCP-2 FAMILY PROTEIN"/>
    <property type="match status" value="1"/>
</dbReference>
<sequence>MEDAAARFFERLDRLRGEPLLRKVRGTVRIDVRQGPSTEHWMVRFDRGDVTVSRDDGPADSVVTTDPELFEQIVGGEENGIAAMLRGAMQVAGDLRLVLTLERLFPGPPDSRGRGRGPCGRGAVTEGAGPR</sequence>
<gene>
    <name evidence="3" type="ORF">ACFOX0_14310</name>
</gene>
<feature type="domain" description="SCP2" evidence="2">
    <location>
        <begin position="13"/>
        <end position="105"/>
    </location>
</feature>
<dbReference type="Pfam" id="PF02036">
    <property type="entry name" value="SCP2"/>
    <property type="match status" value="1"/>
</dbReference>
<dbReference type="InterPro" id="IPR003033">
    <property type="entry name" value="SCP2_sterol-bd_dom"/>
</dbReference>
<evidence type="ECO:0000313" key="3">
    <source>
        <dbReference type="EMBL" id="MFC4107095.1"/>
    </source>
</evidence>
<dbReference type="RefSeq" id="WP_377545643.1">
    <property type="nucleotide sequence ID" value="NZ_JBHSBN010000008.1"/>
</dbReference>
<evidence type="ECO:0000259" key="2">
    <source>
        <dbReference type="Pfam" id="PF02036"/>
    </source>
</evidence>
<comment type="caution">
    <text evidence="3">The sequence shown here is derived from an EMBL/GenBank/DDBJ whole genome shotgun (WGS) entry which is preliminary data.</text>
</comment>
<evidence type="ECO:0000256" key="1">
    <source>
        <dbReference type="SAM" id="MobiDB-lite"/>
    </source>
</evidence>
<dbReference type="SUPFAM" id="SSF55718">
    <property type="entry name" value="SCP-like"/>
    <property type="match status" value="1"/>
</dbReference>
<keyword evidence="4" id="KW-1185">Reference proteome</keyword>
<dbReference type="Gene3D" id="3.30.1050.10">
    <property type="entry name" value="SCP2 sterol-binding domain"/>
    <property type="match status" value="1"/>
</dbReference>
<accession>A0ABV8KLX6</accession>
<name>A0ABV8KLX6_9ACTN</name>
<dbReference type="EMBL" id="JBHSBN010000008">
    <property type="protein sequence ID" value="MFC4107095.1"/>
    <property type="molecule type" value="Genomic_DNA"/>
</dbReference>
<dbReference type="PANTHER" id="PTHR10094:SF25">
    <property type="entry name" value="SCP2 STEROL-BINDING DOMAIN-CONTAINING PROTEIN 1"/>
    <property type="match status" value="1"/>
</dbReference>
<evidence type="ECO:0000313" key="4">
    <source>
        <dbReference type="Proteomes" id="UP001595868"/>
    </source>
</evidence>
<organism evidence="3 4">
    <name type="scientific">Micromonospora zhanjiangensis</name>
    <dbReference type="NCBI Taxonomy" id="1522057"/>
    <lineage>
        <taxon>Bacteria</taxon>
        <taxon>Bacillati</taxon>
        <taxon>Actinomycetota</taxon>
        <taxon>Actinomycetes</taxon>
        <taxon>Micromonosporales</taxon>
        <taxon>Micromonosporaceae</taxon>
        <taxon>Micromonospora</taxon>
    </lineage>
</organism>
<reference evidence="4" key="1">
    <citation type="journal article" date="2019" name="Int. J. Syst. Evol. Microbiol.">
        <title>The Global Catalogue of Microorganisms (GCM) 10K type strain sequencing project: providing services to taxonomists for standard genome sequencing and annotation.</title>
        <authorList>
            <consortium name="The Broad Institute Genomics Platform"/>
            <consortium name="The Broad Institute Genome Sequencing Center for Infectious Disease"/>
            <person name="Wu L."/>
            <person name="Ma J."/>
        </authorList>
    </citation>
    <scope>NUCLEOTIDE SEQUENCE [LARGE SCALE GENOMIC DNA]</scope>
    <source>
        <strain evidence="4">2902at01</strain>
    </source>
</reference>
<dbReference type="InterPro" id="IPR036527">
    <property type="entry name" value="SCP2_sterol-bd_dom_sf"/>
</dbReference>